<proteinExistence type="predicted"/>
<feature type="compositionally biased region" description="Polar residues" evidence="3">
    <location>
        <begin position="202"/>
        <end position="212"/>
    </location>
</feature>
<sequence length="591" mass="65827">MAATISDDKSGLPPDDWNMPPCVHLDPVEWKYYVREGRLQRSETNIFWSERKQDFPRLLFERTSDRESGTWICGYYIMKAELGFEIGAVARSDPLWGCVVGLITGFHGLRKRLARDYRRCQVDINNITYEGTGNILYDVILSPTDGLFIIYKSDRPHDPTPTQQQYTPEGRLIRSEASRTATWGDMMYSIWFTQVFAHDQPTEGNGPSSRSRLQLHPWPDVGSRIPSSHEPHSGNLTSKGPLAPRLDGLSVIIFRGMDNAKGLRIVDEGYNKLKLCRELDTLRVSIRSVNRAVAVAGGTGVLGKEIVRALLDPQFRSKYQDVILLTRNANSPSALDGISKGAIAREYSTDNSQSIADALTGVDILVNVVAPVDKEFENKIAAAVTSPSSNVKLYLPSEFGVEHYLHDFKHAVWGKKKAHVEAVSGRKDLKLCLVFPGLFTEYSIGPWLGFNTKEGKYEFIGSGDTPVSFTSIVDIGNAVASALANIPIQSFPEKLYFSGDPVTLRQVAELMKAAGANEVEVSNLDLAEYKAKTISTTESDPAACLRFLMAEGKINNEKNDNELVNPGGKLWKWRTMKEYARETRGRPWANL</sequence>
<dbReference type="Pfam" id="PF05368">
    <property type="entry name" value="NmrA"/>
    <property type="match status" value="1"/>
</dbReference>
<evidence type="ECO:0000256" key="3">
    <source>
        <dbReference type="SAM" id="MobiDB-lite"/>
    </source>
</evidence>
<evidence type="ECO:0000313" key="5">
    <source>
        <dbReference type="EMBL" id="KAF3224395.1"/>
    </source>
</evidence>
<name>A0A7C8QVN9_ORBOL</name>
<keyword evidence="1" id="KW-0521">NADP</keyword>
<dbReference type="Proteomes" id="UP000472727">
    <property type="component" value="Unassembled WGS sequence"/>
</dbReference>
<accession>A0A7C8QVN9</accession>
<feature type="domain" description="NmrA-like" evidence="4">
    <location>
        <begin position="292"/>
        <end position="540"/>
    </location>
</feature>
<dbReference type="PANTHER" id="PTHR47706">
    <property type="entry name" value="NMRA-LIKE FAMILY PROTEIN"/>
    <property type="match status" value="1"/>
</dbReference>
<evidence type="ECO:0000259" key="4">
    <source>
        <dbReference type="Pfam" id="PF05368"/>
    </source>
</evidence>
<dbReference type="Gene3D" id="3.40.50.720">
    <property type="entry name" value="NAD(P)-binding Rossmann-like Domain"/>
    <property type="match status" value="1"/>
</dbReference>
<evidence type="ECO:0000256" key="1">
    <source>
        <dbReference type="ARBA" id="ARBA00022857"/>
    </source>
</evidence>
<dbReference type="PANTHER" id="PTHR47706:SF9">
    <property type="entry name" value="NMRA-LIKE DOMAIN-CONTAINING PROTEIN-RELATED"/>
    <property type="match status" value="1"/>
</dbReference>
<dbReference type="GO" id="GO:0016491">
    <property type="term" value="F:oxidoreductase activity"/>
    <property type="evidence" value="ECO:0007669"/>
    <property type="project" value="UniProtKB-KW"/>
</dbReference>
<protein>
    <recommendedName>
        <fullName evidence="4">NmrA-like domain-containing protein</fullName>
    </recommendedName>
</protein>
<dbReference type="SUPFAM" id="SSF51735">
    <property type="entry name" value="NAD(P)-binding Rossmann-fold domains"/>
    <property type="match status" value="1"/>
</dbReference>
<dbReference type="Gene3D" id="3.90.25.10">
    <property type="entry name" value="UDP-galactose 4-epimerase, domain 1"/>
    <property type="match status" value="1"/>
</dbReference>
<evidence type="ECO:0000256" key="2">
    <source>
        <dbReference type="ARBA" id="ARBA00023002"/>
    </source>
</evidence>
<dbReference type="InterPro" id="IPR051609">
    <property type="entry name" value="NmrA/Isoflavone_reductase-like"/>
</dbReference>
<gene>
    <name evidence="5" type="ORF">TWF106_003862</name>
</gene>
<dbReference type="AlphaFoldDB" id="A0A7C8QVN9"/>
<reference evidence="5 6" key="1">
    <citation type="submission" date="2019-06" db="EMBL/GenBank/DDBJ databases">
        <authorList>
            <person name="Palmer J.M."/>
        </authorList>
    </citation>
    <scope>NUCLEOTIDE SEQUENCE [LARGE SCALE GENOMIC DNA]</scope>
    <source>
        <strain evidence="5 6">TWF106</strain>
    </source>
</reference>
<evidence type="ECO:0000313" key="6">
    <source>
        <dbReference type="Proteomes" id="UP000472727"/>
    </source>
</evidence>
<keyword evidence="2" id="KW-0560">Oxidoreductase</keyword>
<dbReference type="InterPro" id="IPR008030">
    <property type="entry name" value="NmrA-like"/>
</dbReference>
<dbReference type="InterPro" id="IPR036291">
    <property type="entry name" value="NAD(P)-bd_dom_sf"/>
</dbReference>
<feature type="region of interest" description="Disordered" evidence="3">
    <location>
        <begin position="201"/>
        <end position="241"/>
    </location>
</feature>
<organism evidence="5 6">
    <name type="scientific">Orbilia oligospora</name>
    <name type="common">Nematode-trapping fungus</name>
    <name type="synonym">Arthrobotrys oligospora</name>
    <dbReference type="NCBI Taxonomy" id="2813651"/>
    <lineage>
        <taxon>Eukaryota</taxon>
        <taxon>Fungi</taxon>
        <taxon>Dikarya</taxon>
        <taxon>Ascomycota</taxon>
        <taxon>Pezizomycotina</taxon>
        <taxon>Orbiliomycetes</taxon>
        <taxon>Orbiliales</taxon>
        <taxon>Orbiliaceae</taxon>
        <taxon>Orbilia</taxon>
    </lineage>
</organism>
<comment type="caution">
    <text evidence="5">The sequence shown here is derived from an EMBL/GenBank/DDBJ whole genome shotgun (WGS) entry which is preliminary data.</text>
</comment>
<dbReference type="EMBL" id="WIWS01000019">
    <property type="protein sequence ID" value="KAF3224395.1"/>
    <property type="molecule type" value="Genomic_DNA"/>
</dbReference>